<keyword evidence="1" id="KW-0732">Signal</keyword>
<evidence type="ECO:0000313" key="6">
    <source>
        <dbReference type="EMBL" id="KAL3113465.1"/>
    </source>
</evidence>
<proteinExistence type="predicted"/>
<comment type="caution">
    <text evidence="6">The sequence shown here is derived from an EMBL/GenBank/DDBJ whole genome shotgun (WGS) entry which is preliminary data.</text>
</comment>
<dbReference type="PANTHER" id="PTHR23104">
    <property type="entry name" value="MULTIPLE COAGULATION FACTOR DEFICIENCY PROTEIN 2 NEURAL STEM CELL DERIVED NEURONAL SURVIVAL PROTEIN"/>
    <property type="match status" value="1"/>
</dbReference>
<feature type="region of interest" description="Disordered" evidence="4">
    <location>
        <begin position="86"/>
        <end position="107"/>
    </location>
</feature>
<dbReference type="PROSITE" id="PS00018">
    <property type="entry name" value="EF_HAND_1"/>
    <property type="match status" value="2"/>
</dbReference>
<name>A0ABD2LE19_9BILA</name>
<dbReference type="InterPro" id="IPR002048">
    <property type="entry name" value="EF_hand_dom"/>
</dbReference>
<gene>
    <name evidence="6" type="ORF">niasHT_013575</name>
</gene>
<feature type="domain" description="EF-hand" evidence="5">
    <location>
        <begin position="104"/>
        <end position="135"/>
    </location>
</feature>
<reference evidence="6 7" key="1">
    <citation type="submission" date="2024-10" db="EMBL/GenBank/DDBJ databases">
        <authorList>
            <person name="Kim D."/>
        </authorList>
    </citation>
    <scope>NUCLEOTIDE SEQUENCE [LARGE SCALE GENOMIC DNA]</scope>
    <source>
        <strain evidence="6">BH-2024</strain>
    </source>
</reference>
<dbReference type="PROSITE" id="PS50222">
    <property type="entry name" value="EF_HAND_2"/>
    <property type="match status" value="1"/>
</dbReference>
<evidence type="ECO:0000256" key="3">
    <source>
        <dbReference type="ARBA" id="ARBA00022837"/>
    </source>
</evidence>
<evidence type="ECO:0000256" key="2">
    <source>
        <dbReference type="ARBA" id="ARBA00022737"/>
    </source>
</evidence>
<dbReference type="InterPro" id="IPR011992">
    <property type="entry name" value="EF-hand-dom_pair"/>
</dbReference>
<dbReference type="InterPro" id="IPR052110">
    <property type="entry name" value="MCFD2-like"/>
</dbReference>
<keyword evidence="3" id="KW-0106">Calcium</keyword>
<dbReference type="EMBL" id="JBICBT010000446">
    <property type="protein sequence ID" value="KAL3113465.1"/>
    <property type="molecule type" value="Genomic_DNA"/>
</dbReference>
<accession>A0ABD2LE19</accession>
<protein>
    <recommendedName>
        <fullName evidence="5">EF-hand domain-containing protein</fullName>
    </recommendedName>
</protein>
<dbReference type="PANTHER" id="PTHR23104:SF12">
    <property type="entry name" value="EF-HAND DOMAIN-CONTAINING PROTEIN"/>
    <property type="match status" value="1"/>
</dbReference>
<organism evidence="6 7">
    <name type="scientific">Heterodera trifolii</name>
    <dbReference type="NCBI Taxonomy" id="157864"/>
    <lineage>
        <taxon>Eukaryota</taxon>
        <taxon>Metazoa</taxon>
        <taxon>Ecdysozoa</taxon>
        <taxon>Nematoda</taxon>
        <taxon>Chromadorea</taxon>
        <taxon>Rhabditida</taxon>
        <taxon>Tylenchina</taxon>
        <taxon>Tylenchomorpha</taxon>
        <taxon>Tylenchoidea</taxon>
        <taxon>Heteroderidae</taxon>
        <taxon>Heteroderinae</taxon>
        <taxon>Heterodera</taxon>
    </lineage>
</organism>
<sequence>MVFSSESAKIIIFVSVLPFFVETHFGDQLDVHNEEHIKQHLEDKLDTGEWKMTEDEERFHYFSMNDLNKDRVLDGIEVWKAIHHTHNEEGELSGPPPQPISDTDGEKAVDDIMKEIDLNGDGVIDYSEYLNKVQG</sequence>
<evidence type="ECO:0000256" key="4">
    <source>
        <dbReference type="SAM" id="MobiDB-lite"/>
    </source>
</evidence>
<keyword evidence="7" id="KW-1185">Reference proteome</keyword>
<keyword evidence="2" id="KW-0677">Repeat</keyword>
<evidence type="ECO:0000259" key="5">
    <source>
        <dbReference type="PROSITE" id="PS50222"/>
    </source>
</evidence>
<evidence type="ECO:0000256" key="1">
    <source>
        <dbReference type="ARBA" id="ARBA00022729"/>
    </source>
</evidence>
<dbReference type="Proteomes" id="UP001620626">
    <property type="component" value="Unassembled WGS sequence"/>
</dbReference>
<dbReference type="SUPFAM" id="SSF47473">
    <property type="entry name" value="EF-hand"/>
    <property type="match status" value="1"/>
</dbReference>
<dbReference type="InterPro" id="IPR018247">
    <property type="entry name" value="EF_Hand_1_Ca_BS"/>
</dbReference>
<dbReference type="Pfam" id="PF13499">
    <property type="entry name" value="EF-hand_7"/>
    <property type="match status" value="1"/>
</dbReference>
<dbReference type="AlphaFoldDB" id="A0ABD2LE19"/>
<evidence type="ECO:0000313" key="7">
    <source>
        <dbReference type="Proteomes" id="UP001620626"/>
    </source>
</evidence>
<dbReference type="Gene3D" id="1.10.238.10">
    <property type="entry name" value="EF-hand"/>
    <property type="match status" value="1"/>
</dbReference>